<gene>
    <name evidence="14" type="ORF">CCH79_00013308</name>
</gene>
<evidence type="ECO:0000256" key="1">
    <source>
        <dbReference type="ARBA" id="ARBA00004555"/>
    </source>
</evidence>
<dbReference type="AlphaFoldDB" id="A0A315V1R5"/>
<evidence type="ECO:0000256" key="8">
    <source>
        <dbReference type="ARBA" id="ARBA00022990"/>
    </source>
</evidence>
<evidence type="ECO:0000256" key="5">
    <source>
        <dbReference type="ARBA" id="ARBA00022553"/>
    </source>
</evidence>
<evidence type="ECO:0000259" key="13">
    <source>
        <dbReference type="PROSITE" id="PS50181"/>
    </source>
</evidence>
<dbReference type="PROSITE" id="PS50181">
    <property type="entry name" value="FBOX"/>
    <property type="match status" value="1"/>
</dbReference>
<comment type="subcellular location">
    <subcellularLocation>
        <location evidence="2">Cytoplasm</location>
        <location evidence="2">Perinuclear region</location>
    </subcellularLocation>
    <subcellularLocation>
        <location evidence="1">Golgi apparatus</location>
    </subcellularLocation>
</comment>
<keyword evidence="8" id="KW-0007">Acetylation</keyword>
<dbReference type="Gene3D" id="1.20.1280.50">
    <property type="match status" value="1"/>
</dbReference>
<dbReference type="InterPro" id="IPR036047">
    <property type="entry name" value="F-box-like_dom_sf"/>
</dbReference>
<evidence type="ECO:0000313" key="15">
    <source>
        <dbReference type="Proteomes" id="UP000250572"/>
    </source>
</evidence>
<reference evidence="14 15" key="1">
    <citation type="journal article" date="2018" name="G3 (Bethesda)">
        <title>A High-Quality Reference Genome for the Invasive Mosquitofish Gambusia affinis Using a Chicago Library.</title>
        <authorList>
            <person name="Hoffberg S.L."/>
            <person name="Troendle N.J."/>
            <person name="Glenn T.C."/>
            <person name="Mahmud O."/>
            <person name="Louha S."/>
            <person name="Chalopin D."/>
            <person name="Bennetzen J.L."/>
            <person name="Mauricio R."/>
        </authorList>
    </citation>
    <scope>NUCLEOTIDE SEQUENCE [LARGE SCALE GENOMIC DNA]</scope>
    <source>
        <strain evidence="14">NE01/NJP1002.9</strain>
        <tissue evidence="14">Muscle</tissue>
    </source>
</reference>
<feature type="compositionally biased region" description="Basic and acidic residues" evidence="12">
    <location>
        <begin position="38"/>
        <end position="58"/>
    </location>
</feature>
<dbReference type="FunFam" id="1.20.1280.50:FF:000025">
    <property type="entry name" value="F-box and WD repeat domain containing 8"/>
    <property type="match status" value="1"/>
</dbReference>
<evidence type="ECO:0000256" key="6">
    <source>
        <dbReference type="ARBA" id="ARBA00022574"/>
    </source>
</evidence>
<protein>
    <recommendedName>
        <fullName evidence="10">F-box/WD repeat-containing protein 8</fullName>
    </recommendedName>
    <alternativeName>
        <fullName evidence="11">F-box and WD-40 domain-containing protein 8</fullName>
    </alternativeName>
</protein>
<dbReference type="EMBL" id="NHOQ01002408">
    <property type="protein sequence ID" value="PWA17107.1"/>
    <property type="molecule type" value="Genomic_DNA"/>
</dbReference>
<dbReference type="GO" id="GO:0005794">
    <property type="term" value="C:Golgi apparatus"/>
    <property type="evidence" value="ECO:0007669"/>
    <property type="project" value="UniProtKB-SubCell"/>
</dbReference>
<evidence type="ECO:0000256" key="2">
    <source>
        <dbReference type="ARBA" id="ARBA00004556"/>
    </source>
</evidence>
<sequence>MAANELVSFRERWKQELKNRKEENELVCVPSSSSSSSSRDHPEQRDLKKPCDTVKQEEPSCTEDEGSVSSGSFAVEADQPQYVSIARSLLDGRTSPLLDRIQEERTRRKRQYHNMTNMCSVSLQQRQPQWKVKKEEELVDQLIQDLNEVNDIPFFDIELPYELALKIFQYLNCMELCRCAQVSRAWRVLAEDGVLWFRLCQREGYHQGVSVSSSPCWKSTLRDCRNSARTVRSNWKNRVGSVSQLQFELGKILCDVSSCDSFVLAGYTSGDVRLWDTLHWDSTSSFLKTNSLSANTHPRPHVSHVQINSTVAAASYEDGCVDLWSTETGGEPIHHYQIPGRIQALSLSPDCPVLVSATGSDVRLDSANDCGYWRTVCETRLPKTVESLTFVPNRADQSPLVVLAAGEDVYLLNPQEEQPRTLHSVYGHPVTCLDASNSLTAFGVKRTGWAMHDGGNKIHVYSLETGKPTVCVGSSPGDFTCVNLKDCPPHLLVCGNKDRRVRVFDLRSSSSLVSLYAHHLGVTSVQADDWKIVSGGEEGLVCVWEMRMGTKLWEMHNRHPVRHVRFNTSTLVTANIPDDKSPRGACITDDDLTAHRRHRGVISHYDFSEDALSQDHILPICRSDYIDSSGYNYNINLTVPYDRLSGTDRGGSAKNSSNIKSSLDQQFPQHGSICYRPSTFLPDGPTFRKKFLDSLGCKQKMRLHRKFSPPCSRIGTRSVFVWLPSLRLSERVSCLQFFIGNVMGFGKLREVAAHLRVPNLKRGRVGLQVL</sequence>
<evidence type="ECO:0000313" key="14">
    <source>
        <dbReference type="EMBL" id="PWA17107.1"/>
    </source>
</evidence>
<accession>A0A315V1R5</accession>
<dbReference type="Gene3D" id="2.130.10.10">
    <property type="entry name" value="YVTN repeat-like/Quinoprotein amine dehydrogenase"/>
    <property type="match status" value="2"/>
</dbReference>
<name>A0A315V1R5_GAMAF</name>
<evidence type="ECO:0000256" key="11">
    <source>
        <dbReference type="ARBA" id="ARBA00079847"/>
    </source>
</evidence>
<dbReference type="FunFam" id="2.130.10.10:FF:000308">
    <property type="entry name" value="F-box and WD repeat domain containing 8"/>
    <property type="match status" value="1"/>
</dbReference>
<dbReference type="FunFam" id="2.130.10.10:FF:000428">
    <property type="entry name" value="F-box and WD repeat domain containing 8"/>
    <property type="match status" value="1"/>
</dbReference>
<comment type="pathway">
    <text evidence="3">Protein modification; protein ubiquitination.</text>
</comment>
<evidence type="ECO:0000256" key="7">
    <source>
        <dbReference type="ARBA" id="ARBA00022737"/>
    </source>
</evidence>
<dbReference type="SUPFAM" id="SSF81383">
    <property type="entry name" value="F-box domain"/>
    <property type="match status" value="1"/>
</dbReference>
<keyword evidence="15" id="KW-1185">Reference proteome</keyword>
<evidence type="ECO:0000256" key="12">
    <source>
        <dbReference type="SAM" id="MobiDB-lite"/>
    </source>
</evidence>
<dbReference type="InterPro" id="IPR015943">
    <property type="entry name" value="WD40/YVTN_repeat-like_dom_sf"/>
</dbReference>
<dbReference type="GO" id="GO:0048471">
    <property type="term" value="C:perinuclear region of cytoplasm"/>
    <property type="evidence" value="ECO:0007669"/>
    <property type="project" value="UniProtKB-SubCell"/>
</dbReference>
<dbReference type="SUPFAM" id="SSF50978">
    <property type="entry name" value="WD40 repeat-like"/>
    <property type="match status" value="1"/>
</dbReference>
<dbReference type="PANTHER" id="PTHR19855:SF16">
    <property type="entry name" value="F-BOX AND WD REPEAT DOMAIN CONTAINING 8"/>
    <property type="match status" value="1"/>
</dbReference>
<dbReference type="InterPro" id="IPR001680">
    <property type="entry name" value="WD40_rpt"/>
</dbReference>
<evidence type="ECO:0000256" key="10">
    <source>
        <dbReference type="ARBA" id="ARBA00072496"/>
    </source>
</evidence>
<keyword evidence="4" id="KW-0963">Cytoplasm</keyword>
<dbReference type="InterPro" id="IPR001810">
    <property type="entry name" value="F-box_dom"/>
</dbReference>
<evidence type="ECO:0000256" key="4">
    <source>
        <dbReference type="ARBA" id="ARBA00022490"/>
    </source>
</evidence>
<feature type="region of interest" description="Disordered" evidence="12">
    <location>
        <begin position="21"/>
        <end position="73"/>
    </location>
</feature>
<dbReference type="PANTHER" id="PTHR19855">
    <property type="entry name" value="WD40 REPEAT PROTEIN 12, 37"/>
    <property type="match status" value="1"/>
</dbReference>
<evidence type="ECO:0000256" key="9">
    <source>
        <dbReference type="ARBA" id="ARBA00023034"/>
    </source>
</evidence>
<dbReference type="Pfam" id="PF12937">
    <property type="entry name" value="F-box-like"/>
    <property type="match status" value="1"/>
</dbReference>
<dbReference type="SMART" id="SM00256">
    <property type="entry name" value="FBOX"/>
    <property type="match status" value="1"/>
</dbReference>
<feature type="domain" description="F-box" evidence="13">
    <location>
        <begin position="153"/>
        <end position="199"/>
    </location>
</feature>
<keyword evidence="5" id="KW-0597">Phosphoprotein</keyword>
<keyword evidence="7" id="KW-0677">Repeat</keyword>
<evidence type="ECO:0000256" key="3">
    <source>
        <dbReference type="ARBA" id="ARBA00004906"/>
    </source>
</evidence>
<keyword evidence="9" id="KW-0333">Golgi apparatus</keyword>
<dbReference type="Proteomes" id="UP000250572">
    <property type="component" value="Unassembled WGS sequence"/>
</dbReference>
<dbReference type="CDD" id="cd22134">
    <property type="entry name" value="F-box_FBXW8"/>
    <property type="match status" value="1"/>
</dbReference>
<proteinExistence type="predicted"/>
<dbReference type="STRING" id="33528.ENSGAFP00000012174"/>
<keyword evidence="6" id="KW-0853">WD repeat</keyword>
<comment type="caution">
    <text evidence="14">The sequence shown here is derived from an EMBL/GenBank/DDBJ whole genome shotgun (WGS) entry which is preliminary data.</text>
</comment>
<dbReference type="SMART" id="SM00320">
    <property type="entry name" value="WD40"/>
    <property type="match status" value="4"/>
</dbReference>
<dbReference type="InterPro" id="IPR036322">
    <property type="entry name" value="WD40_repeat_dom_sf"/>
</dbReference>
<organism evidence="14 15">
    <name type="scientific">Gambusia affinis</name>
    <name type="common">Western mosquitofish</name>
    <name type="synonym">Heterandria affinis</name>
    <dbReference type="NCBI Taxonomy" id="33528"/>
    <lineage>
        <taxon>Eukaryota</taxon>
        <taxon>Metazoa</taxon>
        <taxon>Chordata</taxon>
        <taxon>Craniata</taxon>
        <taxon>Vertebrata</taxon>
        <taxon>Euteleostomi</taxon>
        <taxon>Actinopterygii</taxon>
        <taxon>Neopterygii</taxon>
        <taxon>Teleostei</taxon>
        <taxon>Neoteleostei</taxon>
        <taxon>Acanthomorphata</taxon>
        <taxon>Ovalentaria</taxon>
        <taxon>Atherinomorphae</taxon>
        <taxon>Cyprinodontiformes</taxon>
        <taxon>Poeciliidae</taxon>
        <taxon>Poeciliinae</taxon>
        <taxon>Gambusia</taxon>
    </lineage>
</organism>